<comment type="catalytic activity">
    <reaction evidence="2">
        <text>Thiol-dependent hydrolysis of ester, thioester, amide, peptide and isopeptide bonds formed by the C-terminal Gly of ubiquitin (a 76-residue protein attached to proteins as an intracellular targeting signal).</text>
        <dbReference type="EC" id="3.4.19.12"/>
    </reaction>
</comment>
<evidence type="ECO:0000256" key="2">
    <source>
        <dbReference type="RuleBase" id="RU367088"/>
    </source>
</evidence>
<dbReference type="PANTHER" id="PTHR12473:SF8">
    <property type="entry name" value="UBIQUITIN CARBOXYL-TERMINAL HYDROLASE MINDY-4-RELATED"/>
    <property type="match status" value="1"/>
</dbReference>
<feature type="domain" description="Deubiquitinating enzyme MINDY-3/4 conserved" evidence="3">
    <location>
        <begin position="2"/>
        <end position="117"/>
    </location>
</feature>
<dbReference type="GO" id="GO:0004843">
    <property type="term" value="F:cysteine-type deubiquitinase activity"/>
    <property type="evidence" value="ECO:0007669"/>
    <property type="project" value="UniProtKB-UniRule"/>
</dbReference>
<sequence length="117" mass="13669">MRRFEMDGSIGVILALYSVILPRRVHGVREDMDEPTLKGIQCRSDIGFLSLFEHYKSCQVGTYLKTPKYAIWVIYSESHFSVLFSLKLDLLNDWKAEQKDLSLIIMLDWPNKTRNLD</sequence>
<dbReference type="EMBL" id="JAODUP010000076">
    <property type="protein sequence ID" value="KAK2163609.1"/>
    <property type="molecule type" value="Genomic_DNA"/>
</dbReference>
<organism evidence="4 5">
    <name type="scientific">Paralvinella palmiformis</name>
    <dbReference type="NCBI Taxonomy" id="53620"/>
    <lineage>
        <taxon>Eukaryota</taxon>
        <taxon>Metazoa</taxon>
        <taxon>Spiralia</taxon>
        <taxon>Lophotrochozoa</taxon>
        <taxon>Annelida</taxon>
        <taxon>Polychaeta</taxon>
        <taxon>Sedentaria</taxon>
        <taxon>Canalipalpata</taxon>
        <taxon>Terebellida</taxon>
        <taxon>Terebelliformia</taxon>
        <taxon>Alvinellidae</taxon>
        <taxon>Paralvinella</taxon>
    </lineage>
</organism>
<comment type="similarity">
    <text evidence="1 2">Belongs to the MINDY deubiquitinase family. FAM188 subfamily.</text>
</comment>
<comment type="function">
    <text evidence="2">Hydrolase that can remove 'Lys-48'-linked conjugated ubiquitin from proteins.</text>
</comment>
<accession>A0AAD9K2B5</accession>
<dbReference type="PANTHER" id="PTHR12473">
    <property type="entry name" value="UBIQUITIN CARBOXYL-TERMINAL HYDROLASE MINDY-4-RELATED"/>
    <property type="match status" value="1"/>
</dbReference>
<dbReference type="AlphaFoldDB" id="A0AAD9K2B5"/>
<keyword evidence="2" id="KW-0378">Hydrolase</keyword>
<evidence type="ECO:0000256" key="1">
    <source>
        <dbReference type="ARBA" id="ARBA00011074"/>
    </source>
</evidence>
<gene>
    <name evidence="4" type="ORF">LSH36_76g00070</name>
</gene>
<keyword evidence="5" id="KW-1185">Reference proteome</keyword>
<name>A0AAD9K2B5_9ANNE</name>
<protein>
    <recommendedName>
        <fullName evidence="2">Ubiquitin carboxyl-terminal hydrolase MINDY</fullName>
        <ecNumber evidence="2">3.4.19.12</ecNumber>
    </recommendedName>
</protein>
<dbReference type="InterPro" id="IPR039785">
    <property type="entry name" value="MINY3/4"/>
</dbReference>
<dbReference type="InterPro" id="IPR025257">
    <property type="entry name" value="MINDY-3/4_CD"/>
</dbReference>
<dbReference type="SMART" id="SM01174">
    <property type="entry name" value="DUF4205"/>
    <property type="match status" value="1"/>
</dbReference>
<evidence type="ECO:0000313" key="5">
    <source>
        <dbReference type="Proteomes" id="UP001208570"/>
    </source>
</evidence>
<comment type="caution">
    <text evidence="4">The sequence shown here is derived from an EMBL/GenBank/DDBJ whole genome shotgun (WGS) entry which is preliminary data.</text>
</comment>
<evidence type="ECO:0000259" key="3">
    <source>
        <dbReference type="SMART" id="SM01174"/>
    </source>
</evidence>
<keyword evidence="2" id="KW-0645">Protease</keyword>
<dbReference type="Pfam" id="PF13898">
    <property type="entry name" value="MINDY-3_4_CD"/>
    <property type="match status" value="1"/>
</dbReference>
<dbReference type="GO" id="GO:0071108">
    <property type="term" value="P:protein K48-linked deubiquitination"/>
    <property type="evidence" value="ECO:0007669"/>
    <property type="project" value="InterPro"/>
</dbReference>
<dbReference type="GO" id="GO:1990380">
    <property type="term" value="F:K48-linked deubiquitinase activity"/>
    <property type="evidence" value="ECO:0007669"/>
    <property type="project" value="UniProtKB-UniRule"/>
</dbReference>
<proteinExistence type="inferred from homology"/>
<dbReference type="Proteomes" id="UP001208570">
    <property type="component" value="Unassembled WGS sequence"/>
</dbReference>
<reference evidence="4" key="1">
    <citation type="journal article" date="2023" name="Mol. Biol. Evol.">
        <title>Third-Generation Sequencing Reveals the Adaptive Role of the Epigenome in Three Deep-Sea Polychaetes.</title>
        <authorList>
            <person name="Perez M."/>
            <person name="Aroh O."/>
            <person name="Sun Y."/>
            <person name="Lan Y."/>
            <person name="Juniper S.K."/>
            <person name="Young C.R."/>
            <person name="Angers B."/>
            <person name="Qian P.Y."/>
        </authorList>
    </citation>
    <scope>NUCLEOTIDE SEQUENCE</scope>
    <source>
        <strain evidence="4">P08H-3</strain>
    </source>
</reference>
<keyword evidence="2" id="KW-0788">Thiol protease</keyword>
<dbReference type="EC" id="3.4.19.12" evidence="2"/>
<evidence type="ECO:0000313" key="4">
    <source>
        <dbReference type="EMBL" id="KAK2163609.1"/>
    </source>
</evidence>
<dbReference type="GO" id="GO:0006508">
    <property type="term" value="P:proteolysis"/>
    <property type="evidence" value="ECO:0007669"/>
    <property type="project" value="UniProtKB-KW"/>
</dbReference>
<keyword evidence="2" id="KW-0833">Ubl conjugation pathway</keyword>